<organism evidence="4 5">
    <name type="scientific">Natronorubrum thiooxidans</name>
    <dbReference type="NCBI Taxonomy" id="308853"/>
    <lineage>
        <taxon>Archaea</taxon>
        <taxon>Methanobacteriati</taxon>
        <taxon>Methanobacteriota</taxon>
        <taxon>Stenosarchaea group</taxon>
        <taxon>Halobacteria</taxon>
        <taxon>Halobacteriales</taxon>
        <taxon>Natrialbaceae</taxon>
        <taxon>Natronorubrum</taxon>
    </lineage>
</organism>
<dbReference type="STRING" id="308853.SAMN05421752_103243"/>
<feature type="transmembrane region" description="Helical" evidence="2">
    <location>
        <begin position="206"/>
        <end position="225"/>
    </location>
</feature>
<dbReference type="InterPro" id="IPR052763">
    <property type="entry name" value="DnaJ_C4"/>
</dbReference>
<evidence type="ECO:0000313" key="5">
    <source>
        <dbReference type="Proteomes" id="UP000185936"/>
    </source>
</evidence>
<protein>
    <submittedName>
        <fullName evidence="4">DnaJ domain-containing protein</fullName>
    </submittedName>
</protein>
<evidence type="ECO:0000256" key="2">
    <source>
        <dbReference type="SAM" id="Phobius"/>
    </source>
</evidence>
<dbReference type="PRINTS" id="PR00625">
    <property type="entry name" value="JDOMAIN"/>
</dbReference>
<dbReference type="PROSITE" id="PS50076">
    <property type="entry name" value="DNAJ_2"/>
    <property type="match status" value="1"/>
</dbReference>
<dbReference type="InterPro" id="IPR001623">
    <property type="entry name" value="DnaJ_domain"/>
</dbReference>
<feature type="region of interest" description="Disordered" evidence="1">
    <location>
        <begin position="76"/>
        <end position="176"/>
    </location>
</feature>
<reference evidence="5" key="1">
    <citation type="submission" date="2017-01" db="EMBL/GenBank/DDBJ databases">
        <authorList>
            <person name="Varghese N."/>
            <person name="Submissions S."/>
        </authorList>
    </citation>
    <scope>NUCLEOTIDE SEQUENCE [LARGE SCALE GENOMIC DNA]</scope>
    <source>
        <strain evidence="5">type strain: HArc-</strain>
    </source>
</reference>
<dbReference type="Proteomes" id="UP000185936">
    <property type="component" value="Unassembled WGS sequence"/>
</dbReference>
<dbReference type="SUPFAM" id="SSF46565">
    <property type="entry name" value="Chaperone J-domain"/>
    <property type="match status" value="1"/>
</dbReference>
<dbReference type="InterPro" id="IPR036869">
    <property type="entry name" value="J_dom_sf"/>
</dbReference>
<keyword evidence="2" id="KW-0812">Transmembrane</keyword>
<keyword evidence="2" id="KW-0472">Membrane</keyword>
<sequence>MGETYYDVLEVGSDATRDEIQAAYRERVLETHPDHNDAPDAAAQFKRVARAKSVLTDGDERARYDRLDHDAYVRLAQQSTASSEAKTTDEANESHRDDGRTRTETDRTRSRTASDRTDRAASHHARHRRQRQRRQARTQATDEWPFDRDEAATATGHTHATANDTEPSRASESPADSTADFRYAVHDWDGNIDLEWDGRLIDHTTAVTLGCLWLLYPILVAATLTPLFPTVVNGIVAACTLVLVGAVLTKPWIATALFGFWSLVFPLVMLRSTVVESVSVTGLLALGFVWVPFGYALGLWWALRP</sequence>
<accession>A0A1N7E6E4</accession>
<dbReference type="PANTHER" id="PTHR44825">
    <property type="match status" value="1"/>
</dbReference>
<feature type="compositionally biased region" description="Polar residues" evidence="1">
    <location>
        <begin position="76"/>
        <end position="85"/>
    </location>
</feature>
<proteinExistence type="predicted"/>
<keyword evidence="5" id="KW-1185">Reference proteome</keyword>
<evidence type="ECO:0000313" key="4">
    <source>
        <dbReference type="EMBL" id="SIR83586.1"/>
    </source>
</evidence>
<feature type="domain" description="J" evidence="3">
    <location>
        <begin position="4"/>
        <end position="68"/>
    </location>
</feature>
<dbReference type="CDD" id="cd06257">
    <property type="entry name" value="DnaJ"/>
    <property type="match status" value="1"/>
</dbReference>
<dbReference type="OrthoDB" id="11397at2157"/>
<feature type="compositionally biased region" description="Basic and acidic residues" evidence="1">
    <location>
        <begin position="86"/>
        <end position="121"/>
    </location>
</feature>
<feature type="transmembrane region" description="Helical" evidence="2">
    <location>
        <begin position="280"/>
        <end position="303"/>
    </location>
</feature>
<evidence type="ECO:0000256" key="1">
    <source>
        <dbReference type="SAM" id="MobiDB-lite"/>
    </source>
</evidence>
<evidence type="ECO:0000259" key="3">
    <source>
        <dbReference type="PROSITE" id="PS50076"/>
    </source>
</evidence>
<feature type="compositionally biased region" description="Basic residues" evidence="1">
    <location>
        <begin position="122"/>
        <end position="136"/>
    </location>
</feature>
<name>A0A1N7E6E4_9EURY</name>
<keyword evidence="2" id="KW-1133">Transmembrane helix</keyword>
<feature type="compositionally biased region" description="Polar residues" evidence="1">
    <location>
        <begin position="163"/>
        <end position="176"/>
    </location>
</feature>
<dbReference type="AlphaFoldDB" id="A0A1N7E6E4"/>
<dbReference type="EMBL" id="FTNR01000003">
    <property type="protein sequence ID" value="SIR83586.1"/>
    <property type="molecule type" value="Genomic_DNA"/>
</dbReference>
<dbReference type="Pfam" id="PF00226">
    <property type="entry name" value="DnaJ"/>
    <property type="match status" value="1"/>
</dbReference>
<dbReference type="SMART" id="SM00271">
    <property type="entry name" value="DnaJ"/>
    <property type="match status" value="1"/>
</dbReference>
<gene>
    <name evidence="4" type="ORF">SAMN05421752_103243</name>
</gene>
<dbReference type="Gene3D" id="1.10.287.110">
    <property type="entry name" value="DnaJ domain"/>
    <property type="match status" value="1"/>
</dbReference>
<feature type="compositionally biased region" description="Low complexity" evidence="1">
    <location>
        <begin position="152"/>
        <end position="162"/>
    </location>
</feature>
<dbReference type="PANTHER" id="PTHR44825:SF1">
    <property type="entry name" value="DNAJ HOMOLOG SUBFAMILY C MEMBER 4"/>
    <property type="match status" value="1"/>
</dbReference>